<name>A0A402ANT2_9CHLR</name>
<keyword evidence="3" id="KW-1185">Reference proteome</keyword>
<feature type="region of interest" description="Disordered" evidence="1">
    <location>
        <begin position="1"/>
        <end position="22"/>
    </location>
</feature>
<dbReference type="RefSeq" id="WP_126552328.1">
    <property type="nucleotide sequence ID" value="NZ_BIFS01000001.1"/>
</dbReference>
<dbReference type="Proteomes" id="UP000287188">
    <property type="component" value="Unassembled WGS sequence"/>
</dbReference>
<accession>A0A402ANT2</accession>
<evidence type="ECO:0000313" key="2">
    <source>
        <dbReference type="EMBL" id="GCE20685.1"/>
    </source>
</evidence>
<protein>
    <submittedName>
        <fullName evidence="2">Uncharacterized protein</fullName>
    </submittedName>
</protein>
<dbReference type="AlphaFoldDB" id="A0A402ANT2"/>
<comment type="caution">
    <text evidence="2">The sequence shown here is derived from an EMBL/GenBank/DDBJ whole genome shotgun (WGS) entry which is preliminary data.</text>
</comment>
<proteinExistence type="predicted"/>
<dbReference type="EMBL" id="BIFS01000001">
    <property type="protein sequence ID" value="GCE20685.1"/>
    <property type="molecule type" value="Genomic_DNA"/>
</dbReference>
<reference evidence="3" key="1">
    <citation type="submission" date="2018-12" db="EMBL/GenBank/DDBJ databases">
        <title>Tengunoibacter tsumagoiensis gen. nov., sp. nov., Dictyobacter kobayashii sp. nov., D. alpinus sp. nov., and D. joshuensis sp. nov. and description of Dictyobacteraceae fam. nov. within the order Ktedonobacterales isolated from Tengu-no-mugimeshi.</title>
        <authorList>
            <person name="Wang C.M."/>
            <person name="Zheng Y."/>
            <person name="Sakai Y."/>
            <person name="Toyoda A."/>
            <person name="Minakuchi Y."/>
            <person name="Abe K."/>
            <person name="Yokota A."/>
            <person name="Yabe S."/>
        </authorList>
    </citation>
    <scope>NUCLEOTIDE SEQUENCE [LARGE SCALE GENOMIC DNA]</scope>
    <source>
        <strain evidence="3">Uno11</strain>
    </source>
</reference>
<sequence length="251" mass="28797">MESHNLSQPSDSQSDLRGQGDNAPQTELLSINELARYCSEETNKFLKQSVSNDRYCLELFRRAIIYRDEGAWECIYQQYAPLVLTWVSQHQSATPILGQDGAAPLVNAAFAKFAQALTPAKIGNFDSLAAILKYLKMCVHSVVADEVRIRQSRQYEDTLESIEHEPASDDPAEDVVANLSAQDLWKIILEEVRSEDERILIYEAYVHGMKPGEISAQHPRFFTSVDDVYRIKRNVLERLRRNRRLRALFHR</sequence>
<dbReference type="OrthoDB" id="149053at2"/>
<evidence type="ECO:0000313" key="3">
    <source>
        <dbReference type="Proteomes" id="UP000287188"/>
    </source>
</evidence>
<gene>
    <name evidence="2" type="ORF">KDK_44850</name>
</gene>
<dbReference type="Gene3D" id="1.10.1740.10">
    <property type="match status" value="1"/>
</dbReference>
<organism evidence="2 3">
    <name type="scientific">Dictyobacter kobayashii</name>
    <dbReference type="NCBI Taxonomy" id="2014872"/>
    <lineage>
        <taxon>Bacteria</taxon>
        <taxon>Bacillati</taxon>
        <taxon>Chloroflexota</taxon>
        <taxon>Ktedonobacteria</taxon>
        <taxon>Ktedonobacterales</taxon>
        <taxon>Dictyobacteraceae</taxon>
        <taxon>Dictyobacter</taxon>
    </lineage>
</organism>
<evidence type="ECO:0000256" key="1">
    <source>
        <dbReference type="SAM" id="MobiDB-lite"/>
    </source>
</evidence>